<dbReference type="Proteomes" id="UP000887222">
    <property type="component" value="Unassembled WGS sequence"/>
</dbReference>
<accession>A0ABQ4PZU1</accession>
<reference evidence="2 3" key="1">
    <citation type="journal article" date="2022" name="Int. J. Syst. Evol. Microbiol.">
        <title>Noviherbaspirillum aridicola sp. nov., isolated from an arid soil in Pakistan.</title>
        <authorList>
            <person name="Khan I.U."/>
            <person name="Saqib M."/>
            <person name="Amin A."/>
            <person name="Hussain F."/>
            <person name="Li L."/>
            <person name="Liu Y.H."/>
            <person name="Fang B.Z."/>
            <person name="Ahmed I."/>
            <person name="Li W.J."/>
        </authorList>
    </citation>
    <scope>NUCLEOTIDE SEQUENCE [LARGE SCALE GENOMIC DNA]</scope>
    <source>
        <strain evidence="2 3">NCCP-691</strain>
    </source>
</reference>
<dbReference type="Pfam" id="PF09995">
    <property type="entry name" value="MPAB_Lcp_cat"/>
    <property type="match status" value="1"/>
</dbReference>
<gene>
    <name evidence="2" type="ORF">NCCP691_04290</name>
</gene>
<dbReference type="RefSeq" id="WP_220806598.1">
    <property type="nucleotide sequence ID" value="NZ_BPMK01000002.1"/>
</dbReference>
<dbReference type="PANTHER" id="PTHR36151:SF3">
    <property type="entry name" value="ER-BOUND OXYGENASE MPAB_MPAB'_RUBBER OXYGENASE CATALYTIC DOMAIN-CONTAINING PROTEIN"/>
    <property type="match status" value="1"/>
</dbReference>
<evidence type="ECO:0000259" key="1">
    <source>
        <dbReference type="Pfam" id="PF09995"/>
    </source>
</evidence>
<feature type="domain" description="ER-bound oxygenase mpaB/mpaB'/Rubber oxygenase catalytic" evidence="1">
    <location>
        <begin position="51"/>
        <end position="277"/>
    </location>
</feature>
<keyword evidence="2" id="KW-0418">Kinase</keyword>
<organism evidence="2 3">
    <name type="scientific">Noviherbaspirillum aridicola</name>
    <dbReference type="NCBI Taxonomy" id="2849687"/>
    <lineage>
        <taxon>Bacteria</taxon>
        <taxon>Pseudomonadati</taxon>
        <taxon>Pseudomonadota</taxon>
        <taxon>Betaproteobacteria</taxon>
        <taxon>Burkholderiales</taxon>
        <taxon>Oxalobacteraceae</taxon>
        <taxon>Noviherbaspirillum</taxon>
    </lineage>
</organism>
<dbReference type="PANTHER" id="PTHR36151">
    <property type="entry name" value="BLR2777 PROTEIN"/>
    <property type="match status" value="1"/>
</dbReference>
<dbReference type="EMBL" id="BPMK01000002">
    <property type="protein sequence ID" value="GIZ50415.1"/>
    <property type="molecule type" value="Genomic_DNA"/>
</dbReference>
<dbReference type="InterPro" id="IPR018713">
    <property type="entry name" value="MPAB/Lcp_cat_dom"/>
</dbReference>
<proteinExistence type="predicted"/>
<evidence type="ECO:0000313" key="3">
    <source>
        <dbReference type="Proteomes" id="UP000887222"/>
    </source>
</evidence>
<sequence>MLLPQRPIVLPAPLQRRLEAAAAGFFRGDGRFDFSRPAGEPALVGPDSTAWKIFKNPVTLMIGGIAAVILELAEPRVRAGVWEHTSFRRQPLQRLQRTGLAAMMTVYGPRSQAEAMIARVGAMHARIAGVTPEGQAYRADDPALLDWVQATASFGFIEAWAEWVAPLSRAERDRYYADGQASARLYGATSAPASQAALERLFDATVGQLGGSPVLAEFLGLMRSVPLVPPALAPLQSWMVAAAVELVPPAVAARIGLDGEARLAGWQRRLLQSAARAADRVVLHEAPPAQSCRRLGLPPDYLYRPRAPDASRH</sequence>
<keyword evidence="2" id="KW-0808">Transferase</keyword>
<keyword evidence="3" id="KW-1185">Reference proteome</keyword>
<evidence type="ECO:0000313" key="2">
    <source>
        <dbReference type="EMBL" id="GIZ50415.1"/>
    </source>
</evidence>
<protein>
    <submittedName>
        <fullName evidence="2">Histidine kinase</fullName>
    </submittedName>
</protein>
<comment type="caution">
    <text evidence="2">The sequence shown here is derived from an EMBL/GenBank/DDBJ whole genome shotgun (WGS) entry which is preliminary data.</text>
</comment>
<name>A0ABQ4PZU1_9BURK</name>
<dbReference type="GO" id="GO:0016301">
    <property type="term" value="F:kinase activity"/>
    <property type="evidence" value="ECO:0007669"/>
    <property type="project" value="UniProtKB-KW"/>
</dbReference>